<dbReference type="EMBL" id="NAFL01000246">
    <property type="protein sequence ID" value="OSJ32874.1"/>
    <property type="molecule type" value="Genomic_DNA"/>
</dbReference>
<evidence type="ECO:0000313" key="4">
    <source>
        <dbReference type="Proteomes" id="UP000193335"/>
    </source>
</evidence>
<feature type="region of interest" description="Disordered" evidence="2">
    <location>
        <begin position="536"/>
        <end position="583"/>
    </location>
</feature>
<feature type="region of interest" description="Disordered" evidence="2">
    <location>
        <begin position="312"/>
        <end position="340"/>
    </location>
</feature>
<feature type="compositionally biased region" description="Low complexity" evidence="2">
    <location>
        <begin position="612"/>
        <end position="621"/>
    </location>
</feature>
<evidence type="ECO:0008006" key="5">
    <source>
        <dbReference type="Google" id="ProtNLM"/>
    </source>
</evidence>
<comment type="caution">
    <text evidence="3">The sequence shown here is derived from an EMBL/GenBank/DDBJ whole genome shotgun (WGS) entry which is preliminary data.</text>
</comment>
<feature type="compositionally biased region" description="Pro residues" evidence="2">
    <location>
        <begin position="622"/>
        <end position="636"/>
    </location>
</feature>
<evidence type="ECO:0000313" key="3">
    <source>
        <dbReference type="EMBL" id="OSJ32874.1"/>
    </source>
</evidence>
<feature type="compositionally biased region" description="Low complexity" evidence="2">
    <location>
        <begin position="314"/>
        <end position="330"/>
    </location>
</feature>
<accession>A0A1Y2JRU8</accession>
<gene>
    <name evidence="3" type="ORF">BSZ19_17605</name>
</gene>
<name>A0A1Y2JRU8_BRAJP</name>
<feature type="region of interest" description="Disordered" evidence="2">
    <location>
        <begin position="131"/>
        <end position="188"/>
    </location>
</feature>
<reference evidence="3 4" key="1">
    <citation type="submission" date="2017-03" db="EMBL/GenBank/DDBJ databases">
        <title>Whole genome sequences of fourteen strains of Bradyrhizobium canariense and one strain of Bradyrhizobium japonicum isolated from Lupinus (Papilionoideae: Genisteae) species in Algeria.</title>
        <authorList>
            <person name="Crovadore J."/>
            <person name="Chekireb D."/>
            <person name="Brachmann A."/>
            <person name="Chablais R."/>
            <person name="Cochard B."/>
            <person name="Lefort F."/>
        </authorList>
    </citation>
    <scope>NUCLEOTIDE SEQUENCE [LARGE SCALE GENOMIC DNA]</scope>
    <source>
        <strain evidence="3 4">UBMA197</strain>
    </source>
</reference>
<organism evidence="3 4">
    <name type="scientific">Bradyrhizobium japonicum</name>
    <dbReference type="NCBI Taxonomy" id="375"/>
    <lineage>
        <taxon>Bacteria</taxon>
        <taxon>Pseudomonadati</taxon>
        <taxon>Pseudomonadota</taxon>
        <taxon>Alphaproteobacteria</taxon>
        <taxon>Hyphomicrobiales</taxon>
        <taxon>Nitrobacteraceae</taxon>
        <taxon>Bradyrhizobium</taxon>
    </lineage>
</organism>
<feature type="compositionally biased region" description="Low complexity" evidence="2">
    <location>
        <begin position="556"/>
        <end position="566"/>
    </location>
</feature>
<feature type="region of interest" description="Disordered" evidence="2">
    <location>
        <begin position="272"/>
        <end position="292"/>
    </location>
</feature>
<feature type="compositionally biased region" description="Basic and acidic residues" evidence="2">
    <location>
        <begin position="280"/>
        <end position="292"/>
    </location>
</feature>
<evidence type="ECO:0000256" key="2">
    <source>
        <dbReference type="SAM" id="MobiDB-lite"/>
    </source>
</evidence>
<feature type="coiled-coil region" evidence="1">
    <location>
        <begin position="198"/>
        <end position="263"/>
    </location>
</feature>
<dbReference type="Proteomes" id="UP000193335">
    <property type="component" value="Unassembled WGS sequence"/>
</dbReference>
<protein>
    <recommendedName>
        <fullName evidence="5">TolA protein</fullName>
    </recommendedName>
</protein>
<feature type="region of interest" description="Disordered" evidence="2">
    <location>
        <begin position="604"/>
        <end position="665"/>
    </location>
</feature>
<keyword evidence="1" id="KW-0175">Coiled coil</keyword>
<feature type="compositionally biased region" description="Basic and acidic residues" evidence="2">
    <location>
        <begin position="331"/>
        <end position="340"/>
    </location>
</feature>
<proteinExistence type="predicted"/>
<feature type="compositionally biased region" description="Basic and acidic residues" evidence="2">
    <location>
        <begin position="536"/>
        <end position="555"/>
    </location>
</feature>
<dbReference type="AlphaFoldDB" id="A0A1Y2JRU8"/>
<evidence type="ECO:0000256" key="1">
    <source>
        <dbReference type="SAM" id="Coils"/>
    </source>
</evidence>
<sequence length="758" mass="81046">MIPTKLPSIMVPTKQLGVAMGVHGFDLSKGTAVALSKATRRPRHRQFAFRELGLFDIADGARACDRAGRLMVVLITCFLPVLTGTADAKSQDDGDRGASYITPAMLDLCRCTHGPEQIDGNKQRLKLVQRADEARPAATQPAGSRPAATGPRGARTATEQPRAAADAPAQDMTSTPPPVSNAAQAASETERLNQNLLLDQERQRANKLARELAAARVELDAARQTQTHTVRAMEIGIQQTQALEQEREKTDHLSREISFLKAELDVARVAASKAMQAPEPEPKQERPVDRRNGAKRFALQLASLRSELEASRNAASEATKSAAAEAAQRQALERELKQEQDKTEALISELGPLRIAASETAKVGAADVDQQLTLTRELEKQRGRAESADRQLQSLQAELRAAQTASSELGAARAADAEQKLALKREVEKQRDRAENADRQLQPLQAELRAAKTASSELAAARAADAEQKLALKREVEKQRDRAESADRQLQPLQAELRTAQTASSELAAARAADAEQKLALKREVEQQRGRADALAREAASLKDQRDLARAETSETARAAEAAAKAAPKREKEQPGSGAATLPTSASVRDHLAAWNASTVVAAPSREPAGRAPSQSSLQPAASPPPAPSASAPMPPSAQITKGTALPGADSKAKASVERQVAASGVPRPLANEERLLARASALLRQSDINGARGLLEYVLGHGSAQAAFMLAETYDPHVLQSWDARGVAGDSAKARELYERAQAGGIRDAEGRIKGLK</sequence>
<feature type="compositionally biased region" description="Low complexity" evidence="2">
    <location>
        <begin position="141"/>
        <end position="171"/>
    </location>
</feature>